<dbReference type="Proteomes" id="UP001453229">
    <property type="component" value="Chromosome"/>
</dbReference>
<dbReference type="EMBL" id="CP151919">
    <property type="protein sequence ID" value="XAD52950.1"/>
    <property type="molecule type" value="Genomic_DNA"/>
</dbReference>
<reference evidence="4 5" key="1">
    <citation type="submission" date="2024-04" db="EMBL/GenBank/DDBJ databases">
        <title>Salinicola lusitanus LLJ914,a marine bacterium isolated from the Okinawa Trough.</title>
        <authorList>
            <person name="Li J."/>
        </authorList>
    </citation>
    <scope>NUCLEOTIDE SEQUENCE [LARGE SCALE GENOMIC DNA]</scope>
    <source>
        <strain evidence="4 5">LLJ914</strain>
    </source>
</reference>
<dbReference type="NCBIfam" id="NF041859">
    <property type="entry name" value="silencer_MvaTU"/>
    <property type="match status" value="1"/>
</dbReference>
<evidence type="ECO:0000259" key="3">
    <source>
        <dbReference type="Pfam" id="PF22055"/>
    </source>
</evidence>
<sequence length="123" mass="14050">MSLLSEYAKKEQLLKQLSEELKALESDQRLQSEIEFKTKLETLMNEYGKKAKDVLELLSPSDSSNASNVSTASRRRKRKLKIYKNPKTGEVIETRGGNHKVLKSWKDEHGAGTVEGWVVREED</sequence>
<dbReference type="RefSeq" id="WP_342594188.1">
    <property type="nucleotide sequence ID" value="NZ_CP151919.1"/>
</dbReference>
<feature type="domain" description="MvaT DNA-binding" evidence="3">
    <location>
        <begin position="81"/>
        <end position="117"/>
    </location>
</feature>
<dbReference type="CDD" id="cd16170">
    <property type="entry name" value="MvaT_DBD"/>
    <property type="match status" value="1"/>
</dbReference>
<name>A0ABZ3CP80_9GAMM</name>
<proteinExistence type="predicted"/>
<feature type="compositionally biased region" description="Low complexity" evidence="2">
    <location>
        <begin position="59"/>
        <end position="72"/>
    </location>
</feature>
<evidence type="ECO:0000256" key="1">
    <source>
        <dbReference type="SAM" id="Coils"/>
    </source>
</evidence>
<feature type="region of interest" description="Disordered" evidence="2">
    <location>
        <begin position="59"/>
        <end position="79"/>
    </location>
</feature>
<evidence type="ECO:0000313" key="4">
    <source>
        <dbReference type="EMBL" id="XAD52950.1"/>
    </source>
</evidence>
<evidence type="ECO:0000313" key="5">
    <source>
        <dbReference type="Proteomes" id="UP001453229"/>
    </source>
</evidence>
<organism evidence="4 5">
    <name type="scientific">Salinicola lusitanus</name>
    <dbReference type="NCBI Taxonomy" id="1949085"/>
    <lineage>
        <taxon>Bacteria</taxon>
        <taxon>Pseudomonadati</taxon>
        <taxon>Pseudomonadota</taxon>
        <taxon>Gammaproteobacteria</taxon>
        <taxon>Oceanospirillales</taxon>
        <taxon>Halomonadaceae</taxon>
        <taxon>Salinicola</taxon>
    </lineage>
</organism>
<protein>
    <submittedName>
        <fullName evidence="4">Histone-like nucleoid-structuring protein, MvaT/MvaU family</fullName>
    </submittedName>
</protein>
<accession>A0ABZ3CP80</accession>
<dbReference type="Pfam" id="PF22055">
    <property type="entry name" value="MvaT_DBD"/>
    <property type="match status" value="1"/>
</dbReference>
<dbReference type="InterPro" id="IPR035616">
    <property type="entry name" value="MvaT_DBD"/>
</dbReference>
<keyword evidence="1" id="KW-0175">Coiled coil</keyword>
<gene>
    <name evidence="4" type="ORF">AAGT95_13995</name>
</gene>
<feature type="coiled-coil region" evidence="1">
    <location>
        <begin position="7"/>
        <end position="34"/>
    </location>
</feature>
<keyword evidence="5" id="KW-1185">Reference proteome</keyword>
<evidence type="ECO:0000256" key="2">
    <source>
        <dbReference type="SAM" id="MobiDB-lite"/>
    </source>
</evidence>